<gene>
    <name evidence="2" type="ORF">S06H3_63175</name>
</gene>
<feature type="non-terminal residue" evidence="2">
    <location>
        <position position="140"/>
    </location>
</feature>
<evidence type="ECO:0000259" key="1">
    <source>
        <dbReference type="Pfam" id="PF04389"/>
    </source>
</evidence>
<dbReference type="EMBL" id="BARV01041850">
    <property type="protein sequence ID" value="GAI54603.1"/>
    <property type="molecule type" value="Genomic_DNA"/>
</dbReference>
<evidence type="ECO:0000313" key="2">
    <source>
        <dbReference type="EMBL" id="GAI54603.1"/>
    </source>
</evidence>
<dbReference type="GO" id="GO:0006508">
    <property type="term" value="P:proteolysis"/>
    <property type="evidence" value="ECO:0007669"/>
    <property type="project" value="InterPro"/>
</dbReference>
<dbReference type="PANTHER" id="PTHR12147">
    <property type="entry name" value="METALLOPEPTIDASE M28 FAMILY MEMBER"/>
    <property type="match status" value="1"/>
</dbReference>
<feature type="domain" description="Peptidase M28" evidence="1">
    <location>
        <begin position="3"/>
        <end position="138"/>
    </location>
</feature>
<comment type="caution">
    <text evidence="2">The sequence shown here is derived from an EMBL/GenBank/DDBJ whole genome shotgun (WGS) entry which is preliminary data.</text>
</comment>
<dbReference type="PANTHER" id="PTHR12147:SF26">
    <property type="entry name" value="PEPTIDASE M28 DOMAIN-CONTAINING PROTEIN"/>
    <property type="match status" value="1"/>
</dbReference>
<dbReference type="Pfam" id="PF04389">
    <property type="entry name" value="Peptidase_M28"/>
    <property type="match status" value="1"/>
</dbReference>
<reference evidence="2" key="1">
    <citation type="journal article" date="2014" name="Front. Microbiol.">
        <title>High frequency of phylogenetically diverse reductive dehalogenase-homologous genes in deep subseafloor sedimentary metagenomes.</title>
        <authorList>
            <person name="Kawai M."/>
            <person name="Futagami T."/>
            <person name="Toyoda A."/>
            <person name="Takaki Y."/>
            <person name="Nishi S."/>
            <person name="Hori S."/>
            <person name="Arai W."/>
            <person name="Tsubouchi T."/>
            <person name="Morono Y."/>
            <person name="Uchiyama I."/>
            <person name="Ito T."/>
            <person name="Fujiyama A."/>
            <person name="Inagaki F."/>
            <person name="Takami H."/>
        </authorList>
    </citation>
    <scope>NUCLEOTIDE SEQUENCE</scope>
    <source>
        <strain evidence="2">Expedition CK06-06</strain>
    </source>
</reference>
<dbReference type="InterPro" id="IPR007484">
    <property type="entry name" value="Peptidase_M28"/>
</dbReference>
<dbReference type="InterPro" id="IPR045175">
    <property type="entry name" value="M28_fam"/>
</dbReference>
<accession>X1PFH8</accession>
<sequence length="140" mass="15124">HPNVIGVKRGVIHPDSIYAVICGHFDATSYLAPEIAPGADDNASGTTSVLEATRVMKDYEFEYSIRYIAFSGEEFGLYGSEYYASMACSQGDNILGVLNGDMIAYVDAQPESLEVIAKISNPSCEPLADYFIAVADTYTT</sequence>
<dbReference type="SUPFAM" id="SSF53187">
    <property type="entry name" value="Zn-dependent exopeptidases"/>
    <property type="match status" value="1"/>
</dbReference>
<proteinExistence type="predicted"/>
<organism evidence="2">
    <name type="scientific">marine sediment metagenome</name>
    <dbReference type="NCBI Taxonomy" id="412755"/>
    <lineage>
        <taxon>unclassified sequences</taxon>
        <taxon>metagenomes</taxon>
        <taxon>ecological metagenomes</taxon>
    </lineage>
</organism>
<name>X1PFH8_9ZZZZ</name>
<dbReference type="Gene3D" id="3.40.630.10">
    <property type="entry name" value="Zn peptidases"/>
    <property type="match status" value="1"/>
</dbReference>
<protein>
    <recommendedName>
        <fullName evidence="1">Peptidase M28 domain-containing protein</fullName>
    </recommendedName>
</protein>
<dbReference type="AlphaFoldDB" id="X1PFH8"/>
<dbReference type="GO" id="GO:0008235">
    <property type="term" value="F:metalloexopeptidase activity"/>
    <property type="evidence" value="ECO:0007669"/>
    <property type="project" value="InterPro"/>
</dbReference>
<feature type="non-terminal residue" evidence="2">
    <location>
        <position position="1"/>
    </location>
</feature>